<dbReference type="RefSeq" id="XP_064854972.1">
    <property type="nucleotide sequence ID" value="XM_064998900.1"/>
</dbReference>
<dbReference type="PROSITE" id="PS00216">
    <property type="entry name" value="SUGAR_TRANSPORT_1"/>
    <property type="match status" value="1"/>
</dbReference>
<accession>A0AAV5QTE0</accession>
<keyword evidence="4 6" id="KW-0472">Membrane</keyword>
<dbReference type="EMBL" id="BTFZ01000013">
    <property type="protein sequence ID" value="GMM37976.1"/>
    <property type="molecule type" value="Genomic_DNA"/>
</dbReference>
<keyword evidence="3 6" id="KW-1133">Transmembrane helix</keyword>
<dbReference type="PROSITE" id="PS50850">
    <property type="entry name" value="MFS"/>
    <property type="match status" value="1"/>
</dbReference>
<feature type="transmembrane region" description="Helical" evidence="6">
    <location>
        <begin position="173"/>
        <end position="195"/>
    </location>
</feature>
<dbReference type="GO" id="GO:0005886">
    <property type="term" value="C:plasma membrane"/>
    <property type="evidence" value="ECO:0007669"/>
    <property type="project" value="UniProtKB-ARBA"/>
</dbReference>
<evidence type="ECO:0000259" key="7">
    <source>
        <dbReference type="PROSITE" id="PS50850"/>
    </source>
</evidence>
<evidence type="ECO:0000256" key="3">
    <source>
        <dbReference type="ARBA" id="ARBA00022989"/>
    </source>
</evidence>
<keyword evidence="2 6" id="KW-0812">Transmembrane</keyword>
<evidence type="ECO:0000256" key="5">
    <source>
        <dbReference type="SAM" id="MobiDB-lite"/>
    </source>
</evidence>
<feature type="domain" description="Major facilitator superfamily (MFS) profile" evidence="7">
    <location>
        <begin position="80"/>
        <end position="517"/>
    </location>
</feature>
<evidence type="ECO:0000256" key="6">
    <source>
        <dbReference type="SAM" id="Phobius"/>
    </source>
</evidence>
<comment type="subcellular location">
    <subcellularLocation>
        <location evidence="1">Membrane</location>
        <topology evidence="1">Multi-pass membrane protein</topology>
    </subcellularLocation>
</comment>
<feature type="transmembrane region" description="Helical" evidence="6">
    <location>
        <begin position="236"/>
        <end position="256"/>
    </location>
</feature>
<dbReference type="GO" id="GO:0042908">
    <property type="term" value="P:xenobiotic transport"/>
    <property type="evidence" value="ECO:0007669"/>
    <property type="project" value="UniProtKB-ARBA"/>
</dbReference>
<protein>
    <recommendedName>
        <fullName evidence="7">Major facilitator superfamily (MFS) profile domain-containing protein</fullName>
    </recommendedName>
</protein>
<feature type="region of interest" description="Disordered" evidence="5">
    <location>
        <begin position="570"/>
        <end position="604"/>
    </location>
</feature>
<dbReference type="GO" id="GO:0022857">
    <property type="term" value="F:transmembrane transporter activity"/>
    <property type="evidence" value="ECO:0007669"/>
    <property type="project" value="InterPro"/>
</dbReference>
<feature type="transmembrane region" description="Helical" evidence="6">
    <location>
        <begin position="398"/>
        <end position="415"/>
    </location>
</feature>
<evidence type="ECO:0000313" key="8">
    <source>
        <dbReference type="EMBL" id="GMM37976.1"/>
    </source>
</evidence>
<dbReference type="FunFam" id="1.20.1250.20:FF:000011">
    <property type="entry name" value="MFS multidrug transporter, putative"/>
    <property type="match status" value="1"/>
</dbReference>
<feature type="transmembrane region" description="Helical" evidence="6">
    <location>
        <begin position="489"/>
        <end position="511"/>
    </location>
</feature>
<dbReference type="GeneID" id="90075951"/>
<feature type="transmembrane region" description="Helical" evidence="6">
    <location>
        <begin position="354"/>
        <end position="378"/>
    </location>
</feature>
<dbReference type="Pfam" id="PF07690">
    <property type="entry name" value="MFS_1"/>
    <property type="match status" value="1"/>
</dbReference>
<evidence type="ECO:0000313" key="9">
    <source>
        <dbReference type="Proteomes" id="UP001360560"/>
    </source>
</evidence>
<feature type="transmembrane region" description="Helical" evidence="6">
    <location>
        <begin position="316"/>
        <end position="342"/>
    </location>
</feature>
<dbReference type="InterPro" id="IPR036259">
    <property type="entry name" value="MFS_trans_sf"/>
</dbReference>
<organism evidence="8 9">
    <name type="scientific">Saccharomycopsis crataegensis</name>
    <dbReference type="NCBI Taxonomy" id="43959"/>
    <lineage>
        <taxon>Eukaryota</taxon>
        <taxon>Fungi</taxon>
        <taxon>Dikarya</taxon>
        <taxon>Ascomycota</taxon>
        <taxon>Saccharomycotina</taxon>
        <taxon>Saccharomycetes</taxon>
        <taxon>Saccharomycopsidaceae</taxon>
        <taxon>Saccharomycopsis</taxon>
    </lineage>
</organism>
<sequence>MLESKIKSIFAIHQSDDQIRIHPTSPEPIDLEKQSSHNVTTVKHNDENSNNNNNPYLVTWDSPQDPKNPRNWTMAAKITITIMTSLDAFITSFASTTISPAMEEISVEFGFPTNETLASLCVSIFILPWIFVPLVVSPLSEIYGRKIVLLVCTWGLFFFNIGCAWSQNTSQLLVCRFFAGFFSSSTLSVGPGALGDAFDNKSRTKATGLYAIALVLGPVISPIISGFVVQYKGWRWVLKILTILNAAILVLNHAFLKESFEPILLARKKQQLMKKDPENAEKYHTAYELNNMNLSTWRFLQINISRPILLLFYHPMVYGLGAFLAFTNGFLYLMIVIFPTVWASLYGFSMGISGLMFVTMGIGFLLGIALWTPSIDFFVNRSLKANNGKLKPEYKLKLLWLGGIIAPAGMLGFGWCVDKHVHWIVPSIFAAIFAFGTVNVFQIINNYLIDMDPAFSASAVAAATVFRSIFGFTFPLFAPKFYAKLKFGWGNTFFFFIGMILGIPYPIYAYYRGEKLRKWGSKKLSDFNDAFYKKLGLQPPSIPNLEGCEDEDEEEMENVAADESKEIEKEGHIINDAAVPPPSQDSHDTKFTQSTMTTTSVGSI</sequence>
<dbReference type="GO" id="GO:0140115">
    <property type="term" value="P:export across plasma membrane"/>
    <property type="evidence" value="ECO:0007669"/>
    <property type="project" value="UniProtKB-ARBA"/>
</dbReference>
<dbReference type="Gene3D" id="1.20.1250.20">
    <property type="entry name" value="MFS general substrate transporter like domains"/>
    <property type="match status" value="1"/>
</dbReference>
<feature type="transmembrane region" description="Helical" evidence="6">
    <location>
        <begin position="116"/>
        <end position="135"/>
    </location>
</feature>
<feature type="transmembrane region" description="Helical" evidence="6">
    <location>
        <begin position="453"/>
        <end position="477"/>
    </location>
</feature>
<reference evidence="8 9" key="1">
    <citation type="journal article" date="2023" name="Elife">
        <title>Identification of key yeast species and microbe-microbe interactions impacting larval growth of Drosophila in the wild.</title>
        <authorList>
            <person name="Mure A."/>
            <person name="Sugiura Y."/>
            <person name="Maeda R."/>
            <person name="Honda K."/>
            <person name="Sakurai N."/>
            <person name="Takahashi Y."/>
            <person name="Watada M."/>
            <person name="Katoh T."/>
            <person name="Gotoh A."/>
            <person name="Gotoh Y."/>
            <person name="Taniguchi I."/>
            <person name="Nakamura K."/>
            <person name="Hayashi T."/>
            <person name="Katayama T."/>
            <person name="Uemura T."/>
            <person name="Hattori Y."/>
        </authorList>
    </citation>
    <scope>NUCLEOTIDE SEQUENCE [LARGE SCALE GENOMIC DNA]</scope>
    <source>
        <strain evidence="8 9">SC-9</strain>
    </source>
</reference>
<dbReference type="PANTHER" id="PTHR23502">
    <property type="entry name" value="MAJOR FACILITATOR SUPERFAMILY"/>
    <property type="match status" value="1"/>
</dbReference>
<evidence type="ECO:0000256" key="2">
    <source>
        <dbReference type="ARBA" id="ARBA00022692"/>
    </source>
</evidence>
<dbReference type="AlphaFoldDB" id="A0AAV5QTE0"/>
<dbReference type="InterPro" id="IPR020846">
    <property type="entry name" value="MFS_dom"/>
</dbReference>
<dbReference type="Proteomes" id="UP001360560">
    <property type="component" value="Unassembled WGS sequence"/>
</dbReference>
<dbReference type="InterPro" id="IPR011701">
    <property type="entry name" value="MFS"/>
</dbReference>
<name>A0AAV5QTE0_9ASCO</name>
<evidence type="ECO:0000256" key="1">
    <source>
        <dbReference type="ARBA" id="ARBA00004141"/>
    </source>
</evidence>
<feature type="transmembrane region" description="Helical" evidence="6">
    <location>
        <begin position="207"/>
        <end position="230"/>
    </location>
</feature>
<feature type="transmembrane region" description="Helical" evidence="6">
    <location>
        <begin position="421"/>
        <end position="441"/>
    </location>
</feature>
<dbReference type="SUPFAM" id="SSF103473">
    <property type="entry name" value="MFS general substrate transporter"/>
    <property type="match status" value="1"/>
</dbReference>
<feature type="compositionally biased region" description="Low complexity" evidence="5">
    <location>
        <begin position="591"/>
        <end position="604"/>
    </location>
</feature>
<dbReference type="InterPro" id="IPR005829">
    <property type="entry name" value="Sugar_transporter_CS"/>
</dbReference>
<proteinExistence type="predicted"/>
<feature type="transmembrane region" description="Helical" evidence="6">
    <location>
        <begin position="147"/>
        <end position="167"/>
    </location>
</feature>
<dbReference type="CDD" id="cd17323">
    <property type="entry name" value="MFS_Tpo1_MDR_like"/>
    <property type="match status" value="1"/>
</dbReference>
<comment type="caution">
    <text evidence="8">The sequence shown here is derived from an EMBL/GenBank/DDBJ whole genome shotgun (WGS) entry which is preliminary data.</text>
</comment>
<gene>
    <name evidence="8" type="ORF">DASC09_053010</name>
</gene>
<keyword evidence="9" id="KW-1185">Reference proteome</keyword>
<dbReference type="PANTHER" id="PTHR23502:SF60">
    <property type="entry name" value="MAJOR FACILITATOR SUPERFAMILY (MFS) PROFILE DOMAIN-CONTAINING PROTEIN-RELATED"/>
    <property type="match status" value="1"/>
</dbReference>
<evidence type="ECO:0000256" key="4">
    <source>
        <dbReference type="ARBA" id="ARBA00023136"/>
    </source>
</evidence>